<accession>A0A017SKF7</accession>
<proteinExistence type="predicted"/>
<dbReference type="RefSeq" id="XP_040641131.1">
    <property type="nucleotide sequence ID" value="XM_040778727.1"/>
</dbReference>
<feature type="transmembrane region" description="Helical" evidence="1">
    <location>
        <begin position="22"/>
        <end position="42"/>
    </location>
</feature>
<dbReference type="AlphaFoldDB" id="A0A017SKF7"/>
<name>A0A017SKF7_ASPRC</name>
<evidence type="ECO:0000313" key="3">
    <source>
        <dbReference type="Proteomes" id="UP000019804"/>
    </source>
</evidence>
<evidence type="ECO:0000256" key="1">
    <source>
        <dbReference type="SAM" id="Phobius"/>
    </source>
</evidence>
<protein>
    <submittedName>
        <fullName evidence="2">Uncharacterized protein</fullName>
    </submittedName>
</protein>
<keyword evidence="1" id="KW-0472">Membrane</keyword>
<keyword evidence="1" id="KW-1133">Transmembrane helix</keyword>
<dbReference type="HOGENOM" id="CLU_1885355_0_0_1"/>
<dbReference type="EMBL" id="KK088415">
    <property type="protein sequence ID" value="EYE97443.1"/>
    <property type="molecule type" value="Genomic_DNA"/>
</dbReference>
<organism evidence="2 3">
    <name type="scientific">Aspergillus ruber (strain CBS 135680)</name>
    <dbReference type="NCBI Taxonomy" id="1388766"/>
    <lineage>
        <taxon>Eukaryota</taxon>
        <taxon>Fungi</taxon>
        <taxon>Dikarya</taxon>
        <taxon>Ascomycota</taxon>
        <taxon>Pezizomycotina</taxon>
        <taxon>Eurotiomycetes</taxon>
        <taxon>Eurotiomycetidae</taxon>
        <taxon>Eurotiales</taxon>
        <taxon>Aspergillaceae</taxon>
        <taxon>Aspergillus</taxon>
        <taxon>Aspergillus subgen. Aspergillus</taxon>
    </lineage>
</organism>
<gene>
    <name evidence="2" type="ORF">EURHEDRAFT_375279</name>
</gene>
<keyword evidence="1" id="KW-0812">Transmembrane</keyword>
<reference evidence="3" key="1">
    <citation type="journal article" date="2014" name="Nat. Commun.">
        <title>Genomic adaptations of the halophilic Dead Sea filamentous fungus Eurotium rubrum.</title>
        <authorList>
            <person name="Kis-Papo T."/>
            <person name="Weig A.R."/>
            <person name="Riley R."/>
            <person name="Persoh D."/>
            <person name="Salamov A."/>
            <person name="Sun H."/>
            <person name="Lipzen A."/>
            <person name="Wasser S.P."/>
            <person name="Rambold G."/>
            <person name="Grigoriev I.V."/>
            <person name="Nevo E."/>
        </authorList>
    </citation>
    <scope>NUCLEOTIDE SEQUENCE [LARGE SCALE GENOMIC DNA]</scope>
    <source>
        <strain evidence="3">CBS 135680</strain>
    </source>
</reference>
<dbReference type="OrthoDB" id="2440450at2759"/>
<dbReference type="STRING" id="1388766.A0A017SKF7"/>
<dbReference type="Proteomes" id="UP000019804">
    <property type="component" value="Unassembled WGS sequence"/>
</dbReference>
<dbReference type="GeneID" id="63693851"/>
<evidence type="ECO:0000313" key="2">
    <source>
        <dbReference type="EMBL" id="EYE97443.1"/>
    </source>
</evidence>
<sequence>MDAWIEAKKQLPSDLQEQDGDWYRGLGFVTLGLKMNFFILIVSNTPRNEFRLGIYVTPSLSYAKDIAGRAMAAMVFKDINEQDLDLWEPSAEGWKKPRRALSDPIVSEYLYTNEVQKCRYHLWADFATAMVCFGW</sequence>
<keyword evidence="3" id="KW-1185">Reference proteome</keyword>